<dbReference type="Proteomes" id="UP001159363">
    <property type="component" value="Chromosome 1"/>
</dbReference>
<feature type="transmembrane region" description="Helical" evidence="11">
    <location>
        <begin position="151"/>
        <end position="171"/>
    </location>
</feature>
<proteinExistence type="inferred from homology"/>
<comment type="caution">
    <text evidence="13">The sequence shown here is derived from an EMBL/GenBank/DDBJ whole genome shotgun (WGS) entry which is preliminary data.</text>
</comment>
<keyword evidence="3" id="KW-1003">Cell membrane</keyword>
<protein>
    <recommendedName>
        <fullName evidence="12">G-protein coupled receptors family 1 profile domain-containing protein</fullName>
    </recommendedName>
</protein>
<evidence type="ECO:0000313" key="14">
    <source>
        <dbReference type="Proteomes" id="UP001159363"/>
    </source>
</evidence>
<evidence type="ECO:0000256" key="1">
    <source>
        <dbReference type="ARBA" id="ARBA00004651"/>
    </source>
</evidence>
<keyword evidence="7 11" id="KW-0472">Membrane</keyword>
<dbReference type="EMBL" id="JARBHB010000001">
    <property type="protein sequence ID" value="KAJ8895354.1"/>
    <property type="molecule type" value="Genomic_DNA"/>
</dbReference>
<dbReference type="InterPro" id="IPR017452">
    <property type="entry name" value="GPCR_Rhodpsn_7TM"/>
</dbReference>
<evidence type="ECO:0000256" key="11">
    <source>
        <dbReference type="SAM" id="Phobius"/>
    </source>
</evidence>
<evidence type="ECO:0000259" key="12">
    <source>
        <dbReference type="PROSITE" id="PS50262"/>
    </source>
</evidence>
<organism evidence="13 14">
    <name type="scientific">Dryococelus australis</name>
    <dbReference type="NCBI Taxonomy" id="614101"/>
    <lineage>
        <taxon>Eukaryota</taxon>
        <taxon>Metazoa</taxon>
        <taxon>Ecdysozoa</taxon>
        <taxon>Arthropoda</taxon>
        <taxon>Hexapoda</taxon>
        <taxon>Insecta</taxon>
        <taxon>Pterygota</taxon>
        <taxon>Neoptera</taxon>
        <taxon>Polyneoptera</taxon>
        <taxon>Phasmatodea</taxon>
        <taxon>Verophasmatodea</taxon>
        <taxon>Anareolatae</taxon>
        <taxon>Phasmatidae</taxon>
        <taxon>Eurycanthinae</taxon>
        <taxon>Dryococelus</taxon>
    </lineage>
</organism>
<evidence type="ECO:0000256" key="3">
    <source>
        <dbReference type="ARBA" id="ARBA00022475"/>
    </source>
</evidence>
<feature type="region of interest" description="Disordered" evidence="10">
    <location>
        <begin position="323"/>
        <end position="350"/>
    </location>
</feature>
<keyword evidence="6" id="KW-0297">G-protein coupled receptor</keyword>
<evidence type="ECO:0000256" key="10">
    <source>
        <dbReference type="SAM" id="MobiDB-lite"/>
    </source>
</evidence>
<dbReference type="InterPro" id="IPR000276">
    <property type="entry name" value="GPCR_Rhodpsn"/>
</dbReference>
<dbReference type="PRINTS" id="PR00237">
    <property type="entry name" value="GPCRRHODOPSN"/>
</dbReference>
<evidence type="ECO:0000256" key="7">
    <source>
        <dbReference type="ARBA" id="ARBA00023136"/>
    </source>
</evidence>
<evidence type="ECO:0000256" key="4">
    <source>
        <dbReference type="ARBA" id="ARBA00022692"/>
    </source>
</evidence>
<sequence>MGMEQYGMKVEKVTGAPRKGFRTVAVFGEFSQENPHHRKYPVRSGLGLTQVPEYIMITHTSLYNKVYKKVWIGVMITFCWVFSYSMQLPTLFGVWGLSRNRGCGGRAVSLLISHQGVPGSIPGRDMPRFSHVGIVLGDAAGWRVFSGISRFPHRLILALLHSYLISFSSALKTSLLKAAQISQLNFGDITLLRVVTYGAMIIIHNMVNVSGAFDYDKDLGSCSIVPDKNKHSSKIALFIIGFVIPCVVIVGCYARIFWVVHKFSGSRSWVNDIQYGGHVTSQYGGSPNPKPVPDLLYQVYKMLMCHAHRFCCGRSEKRMREHATNVRNSVSEANSNQAKPKSKSREQRDLKAKRNEWRITKMVLAIFLSFVVCYLPITLVKVVDISVQYPGFHVLGYLLLYLSSCINPFIYVIMNKQYRQAYKTVLLWRPARLHSLTPAGTSSCGDLRGQCREEHTPGTCDLWARLLCIALVEYVFWSGQNQVLQGYYLPSLYLLKAGYRCVAPRRLPGRRGLRQNRRLHLIAA</sequence>
<keyword evidence="5 11" id="KW-1133">Transmembrane helix</keyword>
<dbReference type="SUPFAM" id="SSF81321">
    <property type="entry name" value="Family A G protein-coupled receptor-like"/>
    <property type="match status" value="1"/>
</dbReference>
<evidence type="ECO:0000256" key="2">
    <source>
        <dbReference type="ARBA" id="ARBA00010663"/>
    </source>
</evidence>
<dbReference type="Gene3D" id="1.20.1070.10">
    <property type="entry name" value="Rhodopsin 7-helix transmembrane proteins"/>
    <property type="match status" value="1"/>
</dbReference>
<reference evidence="13 14" key="1">
    <citation type="submission" date="2023-02" db="EMBL/GenBank/DDBJ databases">
        <title>LHISI_Scaffold_Assembly.</title>
        <authorList>
            <person name="Stuart O.P."/>
            <person name="Cleave R."/>
            <person name="Magrath M.J.L."/>
            <person name="Mikheyev A.S."/>
        </authorList>
    </citation>
    <scope>NUCLEOTIDE SEQUENCE [LARGE SCALE GENOMIC DNA]</scope>
    <source>
        <strain evidence="13">Daus_M_001</strain>
        <tissue evidence="13">Leg muscle</tissue>
    </source>
</reference>
<keyword evidence="4 11" id="KW-0812">Transmembrane</keyword>
<evidence type="ECO:0000256" key="9">
    <source>
        <dbReference type="ARBA" id="ARBA00023224"/>
    </source>
</evidence>
<comment type="subcellular location">
    <subcellularLocation>
        <location evidence="1">Cell membrane</location>
        <topology evidence="1">Multi-pass membrane protein</topology>
    </subcellularLocation>
</comment>
<feature type="transmembrane region" description="Helical" evidence="11">
    <location>
        <begin position="362"/>
        <end position="382"/>
    </location>
</feature>
<feature type="transmembrane region" description="Helical" evidence="11">
    <location>
        <begin position="70"/>
        <end position="92"/>
    </location>
</feature>
<name>A0ABQ9IFA9_9NEOP</name>
<accession>A0ABQ9IFA9</accession>
<comment type="similarity">
    <text evidence="2">Belongs to the G-protein coupled receptor 1 family.</text>
</comment>
<keyword evidence="14" id="KW-1185">Reference proteome</keyword>
<feature type="transmembrane region" description="Helical" evidence="11">
    <location>
        <begin position="235"/>
        <end position="258"/>
    </location>
</feature>
<feature type="transmembrane region" description="Helical" evidence="11">
    <location>
        <begin position="191"/>
        <end position="215"/>
    </location>
</feature>
<feature type="compositionally biased region" description="Polar residues" evidence="10">
    <location>
        <begin position="325"/>
        <end position="339"/>
    </location>
</feature>
<evidence type="ECO:0000256" key="8">
    <source>
        <dbReference type="ARBA" id="ARBA00023170"/>
    </source>
</evidence>
<feature type="transmembrane region" description="Helical" evidence="11">
    <location>
        <begin position="394"/>
        <end position="414"/>
    </location>
</feature>
<keyword evidence="9" id="KW-0807">Transducer</keyword>
<evidence type="ECO:0000313" key="13">
    <source>
        <dbReference type="EMBL" id="KAJ8895354.1"/>
    </source>
</evidence>
<evidence type="ECO:0000256" key="5">
    <source>
        <dbReference type="ARBA" id="ARBA00022989"/>
    </source>
</evidence>
<dbReference type="PANTHER" id="PTHR24228:SF63">
    <property type="entry name" value="G-PROTEIN COUPLED RECEPTOR MOODY"/>
    <property type="match status" value="1"/>
</dbReference>
<gene>
    <name evidence="13" type="ORF">PR048_000686</name>
</gene>
<keyword evidence="8" id="KW-0675">Receptor</keyword>
<feature type="domain" description="G-protein coupled receptors family 1 profile" evidence="12">
    <location>
        <begin position="222"/>
        <end position="411"/>
    </location>
</feature>
<evidence type="ECO:0000256" key="6">
    <source>
        <dbReference type="ARBA" id="ARBA00023040"/>
    </source>
</evidence>
<dbReference type="PANTHER" id="PTHR24228">
    <property type="entry name" value="B2 BRADYKININ RECEPTOR/ANGIOTENSIN II RECEPTOR"/>
    <property type="match status" value="1"/>
</dbReference>
<dbReference type="Pfam" id="PF00001">
    <property type="entry name" value="7tm_1"/>
    <property type="match status" value="1"/>
</dbReference>
<dbReference type="PROSITE" id="PS50262">
    <property type="entry name" value="G_PROTEIN_RECEP_F1_2"/>
    <property type="match status" value="1"/>
</dbReference>